<sequence length="134" mass="15018">MEPQQDVAQTCCSVLPDLGPFPFLYFRCALVMTVNVRHMILSTRERSTLSLSPVICHRKVTPSRVVEGPPHMQGSCLHISTNYLINCLMKEVILETEYPDYVIIFSLLGDIPPSANGSLELNPVSIVWDNSLEE</sequence>
<organism evidence="1 2">
    <name type="scientific">Daphnia magna</name>
    <dbReference type="NCBI Taxonomy" id="35525"/>
    <lineage>
        <taxon>Eukaryota</taxon>
        <taxon>Metazoa</taxon>
        <taxon>Ecdysozoa</taxon>
        <taxon>Arthropoda</taxon>
        <taxon>Crustacea</taxon>
        <taxon>Branchiopoda</taxon>
        <taxon>Diplostraca</taxon>
        <taxon>Cladocera</taxon>
        <taxon>Anomopoda</taxon>
        <taxon>Daphniidae</taxon>
        <taxon>Daphnia</taxon>
    </lineage>
</organism>
<dbReference type="Proteomes" id="UP001234178">
    <property type="component" value="Unassembled WGS sequence"/>
</dbReference>
<proteinExistence type="predicted"/>
<name>A0ABR0B7T6_9CRUS</name>
<evidence type="ECO:0000313" key="1">
    <source>
        <dbReference type="EMBL" id="KAK4037749.1"/>
    </source>
</evidence>
<comment type="caution">
    <text evidence="1">The sequence shown here is derived from an EMBL/GenBank/DDBJ whole genome shotgun (WGS) entry which is preliminary data.</text>
</comment>
<reference evidence="1 2" key="1">
    <citation type="journal article" date="2023" name="Nucleic Acids Res.">
        <title>The hologenome of Daphnia magna reveals possible DNA methylation and microbiome-mediated evolution of the host genome.</title>
        <authorList>
            <person name="Chaturvedi A."/>
            <person name="Li X."/>
            <person name="Dhandapani V."/>
            <person name="Marshall H."/>
            <person name="Kissane S."/>
            <person name="Cuenca-Cambronero M."/>
            <person name="Asole G."/>
            <person name="Calvet F."/>
            <person name="Ruiz-Romero M."/>
            <person name="Marangio P."/>
            <person name="Guigo R."/>
            <person name="Rago D."/>
            <person name="Mirbahai L."/>
            <person name="Eastwood N."/>
            <person name="Colbourne J.K."/>
            <person name="Zhou J."/>
            <person name="Mallon E."/>
            <person name="Orsini L."/>
        </authorList>
    </citation>
    <scope>NUCLEOTIDE SEQUENCE [LARGE SCALE GENOMIC DNA]</scope>
    <source>
        <strain evidence="1">LRV0_1</strain>
    </source>
</reference>
<keyword evidence="2" id="KW-1185">Reference proteome</keyword>
<gene>
    <name evidence="1" type="ORF">OUZ56_029778</name>
</gene>
<accession>A0ABR0B7T6</accession>
<protein>
    <submittedName>
        <fullName evidence="1">Uncharacterized protein</fullName>
    </submittedName>
</protein>
<evidence type="ECO:0000313" key="2">
    <source>
        <dbReference type="Proteomes" id="UP001234178"/>
    </source>
</evidence>
<dbReference type="EMBL" id="JAOYFB010000040">
    <property type="protein sequence ID" value="KAK4037749.1"/>
    <property type="molecule type" value="Genomic_DNA"/>
</dbReference>